<evidence type="ECO:0000259" key="2">
    <source>
        <dbReference type="Pfam" id="PF11127"/>
    </source>
</evidence>
<sequence length="81" mass="8416">MSFARSGFAQFIASGAGRLLRIVAGLGLIAWGYTMRDASGGVALMVVGLVPLLAGVFDLCLISPLLGGPLSGRRIRSARRL</sequence>
<dbReference type="EMBL" id="NCEB01000021">
    <property type="protein sequence ID" value="OYX32676.1"/>
    <property type="molecule type" value="Genomic_DNA"/>
</dbReference>
<proteinExistence type="predicted"/>
<organism evidence="3 4">
    <name type="scientific">Brevundimonas subvibrioides</name>
    <dbReference type="NCBI Taxonomy" id="74313"/>
    <lineage>
        <taxon>Bacteria</taxon>
        <taxon>Pseudomonadati</taxon>
        <taxon>Pseudomonadota</taxon>
        <taxon>Alphaproteobacteria</taxon>
        <taxon>Caulobacterales</taxon>
        <taxon>Caulobacteraceae</taxon>
        <taxon>Brevundimonas</taxon>
    </lineage>
</organism>
<keyword evidence="1" id="KW-0472">Membrane</keyword>
<evidence type="ECO:0000313" key="3">
    <source>
        <dbReference type="EMBL" id="OYX32676.1"/>
    </source>
</evidence>
<name>A0A258FK27_9CAUL</name>
<evidence type="ECO:0000313" key="4">
    <source>
        <dbReference type="Proteomes" id="UP000215595"/>
    </source>
</evidence>
<accession>A0A258FK27</accession>
<feature type="transmembrane region" description="Helical" evidence="1">
    <location>
        <begin position="12"/>
        <end position="34"/>
    </location>
</feature>
<dbReference type="Pfam" id="PF11127">
    <property type="entry name" value="YgaP-like_TM"/>
    <property type="match status" value="1"/>
</dbReference>
<keyword evidence="1" id="KW-0812">Transmembrane</keyword>
<dbReference type="Proteomes" id="UP000215595">
    <property type="component" value="Unassembled WGS sequence"/>
</dbReference>
<feature type="transmembrane region" description="Helical" evidence="1">
    <location>
        <begin position="40"/>
        <end position="66"/>
    </location>
</feature>
<reference evidence="3 4" key="1">
    <citation type="submission" date="2017-03" db="EMBL/GenBank/DDBJ databases">
        <title>Lifting the veil on microbial sulfur biogeochemistry in mining wastewaters.</title>
        <authorList>
            <person name="Kantor R.S."/>
            <person name="Colenbrander Nelson T."/>
            <person name="Marshall S."/>
            <person name="Bennett D."/>
            <person name="Apte S."/>
            <person name="Camacho D."/>
            <person name="Thomas B.C."/>
            <person name="Warren L.A."/>
            <person name="Banfield J.F."/>
        </authorList>
    </citation>
    <scope>NUCLEOTIDE SEQUENCE [LARGE SCALE GENOMIC DNA]</scope>
    <source>
        <strain evidence="3">32-69-9</strain>
    </source>
</reference>
<feature type="domain" description="Inner membrane protein YgaP-like transmembrane" evidence="2">
    <location>
        <begin position="16"/>
        <end position="67"/>
    </location>
</feature>
<comment type="caution">
    <text evidence="3">The sequence shown here is derived from an EMBL/GenBank/DDBJ whole genome shotgun (WGS) entry which is preliminary data.</text>
</comment>
<dbReference type="InterPro" id="IPR021309">
    <property type="entry name" value="YgaP-like_TM"/>
</dbReference>
<evidence type="ECO:0000256" key="1">
    <source>
        <dbReference type="SAM" id="Phobius"/>
    </source>
</evidence>
<protein>
    <recommendedName>
        <fullName evidence="2">Inner membrane protein YgaP-like transmembrane domain-containing protein</fullName>
    </recommendedName>
</protein>
<gene>
    <name evidence="3" type="ORF">B7Z01_10660</name>
</gene>
<dbReference type="AlphaFoldDB" id="A0A258FK27"/>
<keyword evidence="1" id="KW-1133">Transmembrane helix</keyword>